<evidence type="ECO:0000313" key="2">
    <source>
        <dbReference type="Proteomes" id="UP001138500"/>
    </source>
</evidence>
<dbReference type="Proteomes" id="UP001138500">
    <property type="component" value="Unassembled WGS sequence"/>
</dbReference>
<keyword evidence="2" id="KW-1185">Reference proteome</keyword>
<sequence>VGGGEARSRKSMEGMVAVPRAAMRGISWRRAWRRRWKEVVRASRWGARRVALRVAKRGARGYGEGAGGYGEGSAGQWSGHGGAVLGVNAGWWWWWWEARVSLRVCLCLLGKDGAMWFLTWTPRHGTRHDHLSKVILRI</sequence>
<proteinExistence type="predicted"/>
<dbReference type="EMBL" id="RIBY02001949">
    <property type="protein sequence ID" value="KAH9826824.1"/>
    <property type="molecule type" value="Genomic_DNA"/>
</dbReference>
<accession>A0A9W7W1Z6</accession>
<gene>
    <name evidence="1" type="ORF">Tdes44962_MAKER09944</name>
</gene>
<reference evidence="1 2" key="1">
    <citation type="journal article" date="2018" name="IMA Fungus">
        <title>IMA Genome-F 10: Nine draft genome sequences of Claviceps purpurea s.lat., including C. arundinis, C. humidiphila, and C. cf. spartinae, pseudomolecules for the pitch canker pathogen Fusarium circinatum, draft genome of Davidsoniella eucalypti, Grosmannia galeiformis, Quambalaria eucalypti, and Teratosphaeria destructans.</title>
        <authorList>
            <person name="Wingfield B.D."/>
            <person name="Liu M."/>
            <person name="Nguyen H.D."/>
            <person name="Lane F.A."/>
            <person name="Morgan S.W."/>
            <person name="De Vos L."/>
            <person name="Wilken P.M."/>
            <person name="Duong T.A."/>
            <person name="Aylward J."/>
            <person name="Coetzee M.P."/>
            <person name="Dadej K."/>
            <person name="De Beer Z.W."/>
            <person name="Findlay W."/>
            <person name="Havenga M."/>
            <person name="Kolarik M."/>
            <person name="Menzies J.G."/>
            <person name="Naidoo K."/>
            <person name="Pochopski O."/>
            <person name="Shoukouhi P."/>
            <person name="Santana Q.C."/>
            <person name="Seifert K.A."/>
            <person name="Soal N."/>
            <person name="Steenkamp E.T."/>
            <person name="Tatham C.T."/>
            <person name="van der Nest M.A."/>
            <person name="Wingfield M.J."/>
        </authorList>
    </citation>
    <scope>NUCLEOTIDE SEQUENCE [LARGE SCALE GENOMIC DNA]</scope>
    <source>
        <strain evidence="1">CMW44962</strain>
    </source>
</reference>
<evidence type="ECO:0000313" key="1">
    <source>
        <dbReference type="EMBL" id="KAH9826824.1"/>
    </source>
</evidence>
<reference evidence="1 2" key="2">
    <citation type="journal article" date="2021" name="Curr. Genet.">
        <title>Genetic response to nitrogen starvation in the aggressive Eucalyptus foliar pathogen Teratosphaeria destructans.</title>
        <authorList>
            <person name="Havenga M."/>
            <person name="Wingfield B.D."/>
            <person name="Wingfield M.J."/>
            <person name="Dreyer L.L."/>
            <person name="Roets F."/>
            <person name="Aylward J."/>
        </authorList>
    </citation>
    <scope>NUCLEOTIDE SEQUENCE [LARGE SCALE GENOMIC DNA]</scope>
    <source>
        <strain evidence="1">CMW44962</strain>
    </source>
</reference>
<organism evidence="1 2">
    <name type="scientific">Teratosphaeria destructans</name>
    <dbReference type="NCBI Taxonomy" id="418781"/>
    <lineage>
        <taxon>Eukaryota</taxon>
        <taxon>Fungi</taxon>
        <taxon>Dikarya</taxon>
        <taxon>Ascomycota</taxon>
        <taxon>Pezizomycotina</taxon>
        <taxon>Dothideomycetes</taxon>
        <taxon>Dothideomycetidae</taxon>
        <taxon>Mycosphaerellales</taxon>
        <taxon>Teratosphaeriaceae</taxon>
        <taxon>Teratosphaeria</taxon>
    </lineage>
</organism>
<name>A0A9W7W1Z6_9PEZI</name>
<comment type="caution">
    <text evidence="1">The sequence shown here is derived from an EMBL/GenBank/DDBJ whole genome shotgun (WGS) entry which is preliminary data.</text>
</comment>
<protein>
    <submittedName>
        <fullName evidence="1">Uncharacterized protein</fullName>
    </submittedName>
</protein>
<dbReference type="AlphaFoldDB" id="A0A9W7W1Z6"/>
<feature type="non-terminal residue" evidence="1">
    <location>
        <position position="1"/>
    </location>
</feature>